<evidence type="ECO:0000256" key="1">
    <source>
        <dbReference type="ARBA" id="ARBA00010768"/>
    </source>
</evidence>
<dbReference type="Proteomes" id="UP001632038">
    <property type="component" value="Unassembled WGS sequence"/>
</dbReference>
<dbReference type="InterPro" id="IPR036691">
    <property type="entry name" value="Endo/exonu/phosph_ase_sf"/>
</dbReference>
<feature type="domain" description="Inositol polyphosphate-related phosphatase" evidence="2">
    <location>
        <begin position="60"/>
        <end position="344"/>
    </location>
</feature>
<evidence type="ECO:0000313" key="3">
    <source>
        <dbReference type="EMBL" id="KAL3640802.1"/>
    </source>
</evidence>
<dbReference type="Gene3D" id="3.60.10.10">
    <property type="entry name" value="Endonuclease/exonuclease/phosphatase"/>
    <property type="match status" value="1"/>
</dbReference>
<dbReference type="InterPro" id="IPR000300">
    <property type="entry name" value="IPPc"/>
</dbReference>
<comment type="similarity">
    <text evidence="1">Belongs to the inositol polyphosphate 5-phosphatase family.</text>
</comment>
<accession>A0ABD3DIH1</accession>
<dbReference type="AlphaFoldDB" id="A0ABD3DIH1"/>
<evidence type="ECO:0000259" key="2">
    <source>
        <dbReference type="SMART" id="SM00128"/>
    </source>
</evidence>
<reference evidence="4" key="1">
    <citation type="journal article" date="2024" name="IScience">
        <title>Strigolactones Initiate the Formation of Haustorium-like Structures in Castilleja.</title>
        <authorList>
            <person name="Buerger M."/>
            <person name="Peterson D."/>
            <person name="Chory J."/>
        </authorList>
    </citation>
    <scope>NUCLEOTIDE SEQUENCE [LARGE SCALE GENOMIC DNA]</scope>
</reference>
<dbReference type="FunFam" id="3.60.10.10:FF:000044">
    <property type="entry name" value="Type IV inositol polyphosphate 5-phosphatase 11"/>
    <property type="match status" value="1"/>
</dbReference>
<evidence type="ECO:0000313" key="4">
    <source>
        <dbReference type="Proteomes" id="UP001632038"/>
    </source>
</evidence>
<gene>
    <name evidence="3" type="ORF">CASFOL_015770</name>
</gene>
<dbReference type="InterPro" id="IPR046985">
    <property type="entry name" value="IP5"/>
</dbReference>
<dbReference type="SMART" id="SM00128">
    <property type="entry name" value="IPPc"/>
    <property type="match status" value="1"/>
</dbReference>
<dbReference type="EMBL" id="JAVIJP010000017">
    <property type="protein sequence ID" value="KAL3640802.1"/>
    <property type="molecule type" value="Genomic_DNA"/>
</dbReference>
<name>A0ABD3DIH1_9LAMI</name>
<proteinExistence type="inferred from homology"/>
<comment type="caution">
    <text evidence="3">The sequence shown here is derived from an EMBL/GenBank/DDBJ whole genome shotgun (WGS) entry which is preliminary data.</text>
</comment>
<dbReference type="SUPFAM" id="SSF56219">
    <property type="entry name" value="DNase I-like"/>
    <property type="match status" value="1"/>
</dbReference>
<dbReference type="PANTHER" id="PTHR11200:SF275">
    <property type="entry name" value="LD06095P"/>
    <property type="match status" value="1"/>
</dbReference>
<organism evidence="3 4">
    <name type="scientific">Castilleja foliolosa</name>
    <dbReference type="NCBI Taxonomy" id="1961234"/>
    <lineage>
        <taxon>Eukaryota</taxon>
        <taxon>Viridiplantae</taxon>
        <taxon>Streptophyta</taxon>
        <taxon>Embryophyta</taxon>
        <taxon>Tracheophyta</taxon>
        <taxon>Spermatophyta</taxon>
        <taxon>Magnoliopsida</taxon>
        <taxon>eudicotyledons</taxon>
        <taxon>Gunneridae</taxon>
        <taxon>Pentapetalae</taxon>
        <taxon>asterids</taxon>
        <taxon>lamiids</taxon>
        <taxon>Lamiales</taxon>
        <taxon>Orobanchaceae</taxon>
        <taxon>Pedicularideae</taxon>
        <taxon>Castillejinae</taxon>
        <taxon>Castilleja</taxon>
    </lineage>
</organism>
<sequence>MKGLLCDNLLCGVISAKRRMKRIPVGIFNDEGASHEGIKTVSMHNNSNSSSSSSNSSTNSDICICIVTWNMNGQVDYEDIEKLVGNERKCDLLVIGLQEVPRTNVLELLENALLQSHVFLGKAVMQSLQLYMFGVQNSVAHIKELRIDKQGVGGCGGLIRRKKGGVAIRITYKGIHMLFISCHLSAHAHNVEERNSECRHISHSLFSKSLNPYAKAAQVTVWLGDLNYRLQGINTIPARFLIHKNLHGLLTNKDQLLQEAERGQVFNGYCEGTLAFKPTYKYNIGTSDYDTSHKVRVPAWTDRILYKIDSKEIDATLHFYDSVEDIFGSDHKPVKAHLCLKVNNL</sequence>
<keyword evidence="4" id="KW-1185">Reference proteome</keyword>
<protein>
    <recommendedName>
        <fullName evidence="2">Inositol polyphosphate-related phosphatase domain-containing protein</fullName>
    </recommendedName>
</protein>
<dbReference type="PANTHER" id="PTHR11200">
    <property type="entry name" value="INOSITOL 5-PHOSPHATASE"/>
    <property type="match status" value="1"/>
</dbReference>
<dbReference type="Pfam" id="PF22669">
    <property type="entry name" value="Exo_endo_phos2"/>
    <property type="match status" value="1"/>
</dbReference>